<dbReference type="EMBL" id="CADCVP010000249">
    <property type="protein sequence ID" value="CAA9508018.1"/>
    <property type="molecule type" value="Genomic_DNA"/>
</dbReference>
<evidence type="ECO:0000313" key="4">
    <source>
        <dbReference type="EMBL" id="CAA9508018.1"/>
    </source>
</evidence>
<dbReference type="PANTHER" id="PTHR40763">
    <property type="entry name" value="MEMBRANE PROTEIN-RELATED"/>
    <property type="match status" value="1"/>
</dbReference>
<organism evidence="4">
    <name type="scientific">uncultured Solirubrobacteraceae bacterium</name>
    <dbReference type="NCBI Taxonomy" id="1162706"/>
    <lineage>
        <taxon>Bacteria</taxon>
        <taxon>Bacillati</taxon>
        <taxon>Actinomycetota</taxon>
        <taxon>Thermoleophilia</taxon>
        <taxon>Solirubrobacterales</taxon>
        <taxon>Solirubrobacteraceae</taxon>
        <taxon>environmental samples</taxon>
    </lineage>
</organism>
<dbReference type="Pfam" id="PF13828">
    <property type="entry name" value="DUF4190"/>
    <property type="match status" value="1"/>
</dbReference>
<evidence type="ECO:0000259" key="3">
    <source>
        <dbReference type="Pfam" id="PF13828"/>
    </source>
</evidence>
<keyword evidence="1" id="KW-0812">Transmembrane</keyword>
<dbReference type="PANTHER" id="PTHR40763:SF4">
    <property type="entry name" value="DUF1707 DOMAIN-CONTAINING PROTEIN"/>
    <property type="match status" value="1"/>
</dbReference>
<reference evidence="4" key="1">
    <citation type="submission" date="2020-02" db="EMBL/GenBank/DDBJ databases">
        <authorList>
            <person name="Meier V. D."/>
        </authorList>
    </citation>
    <scope>NUCLEOTIDE SEQUENCE</scope>
    <source>
        <strain evidence="4">AVDCRST_MAG69</strain>
    </source>
</reference>
<dbReference type="Pfam" id="PF08044">
    <property type="entry name" value="DUF1707"/>
    <property type="match status" value="1"/>
</dbReference>
<feature type="transmembrane region" description="Helical" evidence="1">
    <location>
        <begin position="128"/>
        <end position="151"/>
    </location>
</feature>
<gene>
    <name evidence="4" type="ORF">AVDCRST_MAG69-2312</name>
</gene>
<feature type="domain" description="DUF1707" evidence="2">
    <location>
        <begin position="11"/>
        <end position="61"/>
    </location>
</feature>
<proteinExistence type="predicted"/>
<sequence length="157" mass="17141">MVPDYERTPQLRASDADREAAADRLRIAAGEGRIDADELDERLTAVYDARYCSELTRMTSDVTVPAPAFARPVFVTAPARSLNKYAVGSLIIALLGFGWLSWMFAIPLGHIALWQIDRSDGTQAGRRLAIVGLIIGYIGLLSMLVFTGTLARGIGWD</sequence>
<accession>A0A6J4SXV8</accession>
<keyword evidence="1" id="KW-1133">Transmembrane helix</keyword>
<protein>
    <submittedName>
        <fullName evidence="4">Uncharacterized protein</fullName>
    </submittedName>
</protein>
<dbReference type="InterPro" id="IPR012551">
    <property type="entry name" value="DUF1707_SHOCT-like"/>
</dbReference>
<feature type="domain" description="DUF4190" evidence="3">
    <location>
        <begin position="85"/>
        <end position="146"/>
    </location>
</feature>
<feature type="transmembrane region" description="Helical" evidence="1">
    <location>
        <begin position="90"/>
        <end position="116"/>
    </location>
</feature>
<evidence type="ECO:0000259" key="2">
    <source>
        <dbReference type="Pfam" id="PF08044"/>
    </source>
</evidence>
<dbReference type="InterPro" id="IPR025241">
    <property type="entry name" value="DUF4190"/>
</dbReference>
<keyword evidence="1" id="KW-0472">Membrane</keyword>
<dbReference type="AlphaFoldDB" id="A0A6J4SXV8"/>
<evidence type="ECO:0000256" key="1">
    <source>
        <dbReference type="SAM" id="Phobius"/>
    </source>
</evidence>
<name>A0A6J4SXV8_9ACTN</name>